<organism evidence="6 7">
    <name type="scientific">Stenotrophobium rhamnosiphilum</name>
    <dbReference type="NCBI Taxonomy" id="2029166"/>
    <lineage>
        <taxon>Bacteria</taxon>
        <taxon>Pseudomonadati</taxon>
        <taxon>Pseudomonadota</taxon>
        <taxon>Gammaproteobacteria</taxon>
        <taxon>Nevskiales</taxon>
        <taxon>Nevskiaceae</taxon>
        <taxon>Stenotrophobium</taxon>
    </lineage>
</organism>
<keyword evidence="2" id="KW-0812">Transmembrane</keyword>
<evidence type="ECO:0000256" key="2">
    <source>
        <dbReference type="ARBA" id="ARBA00022692"/>
    </source>
</evidence>
<dbReference type="Gene3D" id="3.30.1150.10">
    <property type="match status" value="1"/>
</dbReference>
<dbReference type="GO" id="GO:0016020">
    <property type="term" value="C:membrane"/>
    <property type="evidence" value="ECO:0007669"/>
    <property type="project" value="UniProtKB-SubCell"/>
</dbReference>
<comment type="subcellular location">
    <subcellularLocation>
        <location evidence="1">Membrane</location>
        <topology evidence="1">Single-pass membrane protein</topology>
    </subcellularLocation>
</comment>
<feature type="region of interest" description="Disordered" evidence="5">
    <location>
        <begin position="45"/>
        <end position="97"/>
    </location>
</feature>
<feature type="compositionally biased region" description="Basic and acidic residues" evidence="5">
    <location>
        <begin position="74"/>
        <end position="97"/>
    </location>
</feature>
<protein>
    <submittedName>
        <fullName evidence="6">Cell envelope integrity protein TolA</fullName>
    </submittedName>
</protein>
<name>A0A2T5MHA1_9GAMM</name>
<dbReference type="SUPFAM" id="SSF74653">
    <property type="entry name" value="TolA/TonB C-terminal domain"/>
    <property type="match status" value="1"/>
</dbReference>
<dbReference type="Proteomes" id="UP000244248">
    <property type="component" value="Unassembled WGS sequence"/>
</dbReference>
<keyword evidence="4" id="KW-0472">Membrane</keyword>
<dbReference type="GO" id="GO:0043213">
    <property type="term" value="P:bacteriocin transport"/>
    <property type="evidence" value="ECO:0007669"/>
    <property type="project" value="InterPro"/>
</dbReference>
<dbReference type="InterPro" id="IPR014161">
    <property type="entry name" value="Tol-Pal_TolA"/>
</dbReference>
<keyword evidence="3" id="KW-1133">Transmembrane helix</keyword>
<evidence type="ECO:0000313" key="6">
    <source>
        <dbReference type="EMBL" id="PTU31950.1"/>
    </source>
</evidence>
<dbReference type="RefSeq" id="WP_107939140.1">
    <property type="nucleotide sequence ID" value="NZ_QANS01000002.1"/>
</dbReference>
<evidence type="ECO:0000256" key="1">
    <source>
        <dbReference type="ARBA" id="ARBA00004167"/>
    </source>
</evidence>
<evidence type="ECO:0000256" key="5">
    <source>
        <dbReference type="SAM" id="MobiDB-lite"/>
    </source>
</evidence>
<sequence length="320" mass="35387">MEIIKPRYLLLAFGLHALLFVLLFVSVLFQQKIQPPPSIEAVLIESVPTPAPPPPKAEPKPEPPKPKPVPPEPEPPKPKTEPPKPEPPKPDPVKEMARFKADVLLKLDCENLTQMKMDAATRPPDQRKIMEGLISDRYDACRKKEDDKKKKEAEVAQKREEDQRKKDEAEIKKQFDLEQKAEAKRIADEKRARDAAAAAAAAAADAQRQREFAAALGAEQNARDAAAKAGRQATWMDKIAAKVRPNVKSSSPPPRGTSCGVFVKILPDGTVQDARITRPCTGGDPTLDDAVIRAIYKSDPLPPPENPGDFDRNLKFTFNL</sequence>
<feature type="compositionally biased region" description="Basic and acidic residues" evidence="5">
    <location>
        <begin position="124"/>
        <end position="172"/>
    </location>
</feature>
<evidence type="ECO:0000313" key="7">
    <source>
        <dbReference type="Proteomes" id="UP000244248"/>
    </source>
</evidence>
<dbReference type="EMBL" id="QANS01000002">
    <property type="protein sequence ID" value="PTU31950.1"/>
    <property type="molecule type" value="Genomic_DNA"/>
</dbReference>
<evidence type="ECO:0000256" key="4">
    <source>
        <dbReference type="ARBA" id="ARBA00023136"/>
    </source>
</evidence>
<dbReference type="Pfam" id="PF13103">
    <property type="entry name" value="TonB_2"/>
    <property type="match status" value="1"/>
</dbReference>
<keyword evidence="7" id="KW-1185">Reference proteome</keyword>
<dbReference type="InterPro" id="IPR006260">
    <property type="entry name" value="TonB/TolA_C"/>
</dbReference>
<dbReference type="GO" id="GO:0019534">
    <property type="term" value="F:toxin transmembrane transporter activity"/>
    <property type="evidence" value="ECO:0007669"/>
    <property type="project" value="InterPro"/>
</dbReference>
<dbReference type="NCBIfam" id="TIGR01352">
    <property type="entry name" value="tonB_Cterm"/>
    <property type="match status" value="1"/>
</dbReference>
<dbReference type="OrthoDB" id="9812909at2"/>
<evidence type="ECO:0000256" key="3">
    <source>
        <dbReference type="ARBA" id="ARBA00022989"/>
    </source>
</evidence>
<dbReference type="AlphaFoldDB" id="A0A2T5MHA1"/>
<proteinExistence type="predicted"/>
<gene>
    <name evidence="6" type="primary">tolA</name>
    <name evidence="6" type="ORF">CJD38_04510</name>
</gene>
<dbReference type="NCBIfam" id="TIGR02794">
    <property type="entry name" value="tolA_full"/>
    <property type="match status" value="1"/>
</dbReference>
<comment type="caution">
    <text evidence="6">The sequence shown here is derived from an EMBL/GenBank/DDBJ whole genome shotgun (WGS) entry which is preliminary data.</text>
</comment>
<reference evidence="6 7" key="1">
    <citation type="submission" date="2018-04" db="EMBL/GenBank/DDBJ databases">
        <title>Novel species isolated from glacier.</title>
        <authorList>
            <person name="Liu Q."/>
            <person name="Xin Y.-H."/>
        </authorList>
    </citation>
    <scope>NUCLEOTIDE SEQUENCE [LARGE SCALE GENOMIC DNA]</scope>
    <source>
        <strain evidence="6 7">GT1R17</strain>
    </source>
</reference>
<accession>A0A2T5MHA1</accession>
<feature type="region of interest" description="Disordered" evidence="5">
    <location>
        <begin position="117"/>
        <end position="172"/>
    </location>
</feature>